<keyword evidence="6 8" id="KW-0326">Glycosidase</keyword>
<comment type="caution">
    <text evidence="12">The sequence shown here is derived from an EMBL/GenBank/DDBJ whole genome shotgun (WGS) entry which is preliminary data.</text>
</comment>
<dbReference type="PANTHER" id="PTHR43101:SF1">
    <property type="entry name" value="BETA-FRUCTOSIDASE"/>
    <property type="match status" value="1"/>
</dbReference>
<dbReference type="Gene3D" id="2.60.120.560">
    <property type="entry name" value="Exo-inulinase, domain 1"/>
    <property type="match status" value="1"/>
</dbReference>
<evidence type="ECO:0000259" key="10">
    <source>
        <dbReference type="Pfam" id="PF00251"/>
    </source>
</evidence>
<dbReference type="InterPro" id="IPR013189">
    <property type="entry name" value="Glyco_hydro_32_C"/>
</dbReference>
<comment type="pathway">
    <text evidence="1 9">Glycan biosynthesis; sucrose metabolism.</text>
</comment>
<comment type="subcellular location">
    <subcellularLocation>
        <location evidence="9">Cytoplasm</location>
    </subcellularLocation>
</comment>
<dbReference type="NCBIfam" id="TIGR01322">
    <property type="entry name" value="scrB_fam"/>
    <property type="match status" value="1"/>
</dbReference>
<comment type="catalytic activity">
    <reaction evidence="8">
        <text>Hydrolysis of terminal non-reducing beta-D-fructofuranoside residues in beta-D-fructofuranosides.</text>
        <dbReference type="EC" id="3.2.1.26"/>
    </reaction>
</comment>
<evidence type="ECO:0000256" key="4">
    <source>
        <dbReference type="ARBA" id="ARBA00019623"/>
    </source>
</evidence>
<evidence type="ECO:0000256" key="9">
    <source>
        <dbReference type="RuleBase" id="RU365015"/>
    </source>
</evidence>
<feature type="domain" description="Glycosyl hydrolase family 32 C-terminal" evidence="11">
    <location>
        <begin position="342"/>
        <end position="493"/>
    </location>
</feature>
<evidence type="ECO:0000256" key="2">
    <source>
        <dbReference type="ARBA" id="ARBA00009902"/>
    </source>
</evidence>
<evidence type="ECO:0000259" key="11">
    <source>
        <dbReference type="Pfam" id="PF08244"/>
    </source>
</evidence>
<feature type="domain" description="Glycosyl hydrolase family 32 N-terminal" evidence="10">
    <location>
        <begin position="38"/>
        <end position="335"/>
    </location>
</feature>
<keyword evidence="5 8" id="KW-0378">Hydrolase</keyword>
<evidence type="ECO:0000256" key="5">
    <source>
        <dbReference type="ARBA" id="ARBA00022801"/>
    </source>
</evidence>
<dbReference type="EC" id="3.2.1.26" evidence="3 8"/>
<dbReference type="Gene3D" id="2.115.10.20">
    <property type="entry name" value="Glycosyl hydrolase domain, family 43"/>
    <property type="match status" value="1"/>
</dbReference>
<dbReference type="PANTHER" id="PTHR43101">
    <property type="entry name" value="BETA-FRUCTOSIDASE"/>
    <property type="match status" value="1"/>
</dbReference>
<protein>
    <recommendedName>
        <fullName evidence="4 8">Sucrose-6-phosphate hydrolase</fullName>
        <ecNumber evidence="3 8">3.2.1.26</ecNumber>
    </recommendedName>
    <alternativeName>
        <fullName evidence="7 9">Invertase</fullName>
    </alternativeName>
</protein>
<keyword evidence="9" id="KW-0963">Cytoplasm</keyword>
<evidence type="ECO:0000256" key="6">
    <source>
        <dbReference type="ARBA" id="ARBA00023295"/>
    </source>
</evidence>
<dbReference type="RefSeq" id="WP_171692980.1">
    <property type="nucleotide sequence ID" value="NZ_WHOC01000161.1"/>
</dbReference>
<dbReference type="CDD" id="cd08996">
    <property type="entry name" value="GH32_FFase"/>
    <property type="match status" value="1"/>
</dbReference>
<dbReference type="GO" id="GO:0004564">
    <property type="term" value="F:beta-fructofuranosidase activity"/>
    <property type="evidence" value="ECO:0007669"/>
    <property type="project" value="UniProtKB-EC"/>
</dbReference>
<dbReference type="InterPro" id="IPR023296">
    <property type="entry name" value="Glyco_hydro_beta-prop_sf"/>
</dbReference>
<name>A0ABX1ZCH6_9BACL</name>
<keyword evidence="13" id="KW-1185">Reference proteome</keyword>
<dbReference type="Proteomes" id="UP000658690">
    <property type="component" value="Unassembled WGS sequence"/>
</dbReference>
<comment type="similarity">
    <text evidence="2 8">Belongs to the glycosyl hydrolase 32 family.</text>
</comment>
<dbReference type="InterPro" id="IPR051214">
    <property type="entry name" value="GH32_Enzymes"/>
</dbReference>
<gene>
    <name evidence="12" type="ORF">GC102_31095</name>
</gene>
<evidence type="ECO:0000313" key="13">
    <source>
        <dbReference type="Proteomes" id="UP000658690"/>
    </source>
</evidence>
<reference evidence="12 13" key="1">
    <citation type="submission" date="2019-10" db="EMBL/GenBank/DDBJ databases">
        <title>Description of Paenibacillus choica sp. nov.</title>
        <authorList>
            <person name="Carlier A."/>
            <person name="Qi S."/>
        </authorList>
    </citation>
    <scope>NUCLEOTIDE SEQUENCE [LARGE SCALE GENOMIC DNA]</scope>
    <source>
        <strain evidence="12 13">LMG 31460</strain>
    </source>
</reference>
<sequence>MELPKTKISHRDALLNAESSIAKIKDSVNKDLLRLKYHFMAPAYWINDPNGLIFYKGEYHLFYQHYPYAPQWGSMHWGHAKSKDLVHWEHLPIALAPSESYDLDEKGGCYSGSAVDDNGVMSLLYTGTIIRDGKVIQTQNLATSKDGITFEKYEGNPVISSPPEDGSSNFRDPKVWKHEDTWYMIIGSSKDEKGNALLYKSPDLRQWDYVGVLAESDGTMGTMWECPDFFPLGDRYVLMFSPMGMGDRKAIYLIGDMDYETGKFEWDVIGDVDTGFEYYAPQSFLDGKGRRVIIAWLNAWDWMPWFKNFGPTSKNNWCGAMSTPRTVELDVDGRLKFPPVEELKVLRREHYHHANTKVVPGVPLLPEYVGSDCLEIKVELQLAGCQAEEVGFVLRASKDREQQTLLSYNLQSKELRFDRSKSDGWSGGIQTVRLEASETLQLHIFIDTCVIEVYADNYRVALTNNIYPDPSSVHLDLYAVGDIVNLNTLDIWKLRSAW</sequence>
<dbReference type="InterPro" id="IPR013148">
    <property type="entry name" value="Glyco_hydro_32_N"/>
</dbReference>
<dbReference type="SUPFAM" id="SSF49899">
    <property type="entry name" value="Concanavalin A-like lectins/glucanases"/>
    <property type="match status" value="1"/>
</dbReference>
<evidence type="ECO:0000256" key="7">
    <source>
        <dbReference type="ARBA" id="ARBA00033367"/>
    </source>
</evidence>
<comment type="function">
    <text evidence="9">Enables the bacterium to metabolize sucrose as a sole carbon source.</text>
</comment>
<evidence type="ECO:0000256" key="1">
    <source>
        <dbReference type="ARBA" id="ARBA00004914"/>
    </source>
</evidence>
<dbReference type="EMBL" id="WHOC01000161">
    <property type="protein sequence ID" value="NOU90159.1"/>
    <property type="molecule type" value="Genomic_DNA"/>
</dbReference>
<evidence type="ECO:0000313" key="12">
    <source>
        <dbReference type="EMBL" id="NOU90159.1"/>
    </source>
</evidence>
<evidence type="ECO:0000256" key="3">
    <source>
        <dbReference type="ARBA" id="ARBA00012758"/>
    </source>
</evidence>
<dbReference type="SMART" id="SM00640">
    <property type="entry name" value="Glyco_32"/>
    <property type="match status" value="1"/>
</dbReference>
<proteinExistence type="inferred from homology"/>
<dbReference type="Pfam" id="PF00251">
    <property type="entry name" value="Glyco_hydro_32N"/>
    <property type="match status" value="1"/>
</dbReference>
<accession>A0ABX1ZCH6</accession>
<dbReference type="InterPro" id="IPR001362">
    <property type="entry name" value="Glyco_hydro_32"/>
</dbReference>
<dbReference type="InterPro" id="IPR013320">
    <property type="entry name" value="ConA-like_dom_sf"/>
</dbReference>
<keyword evidence="9" id="KW-0119">Carbohydrate metabolism</keyword>
<evidence type="ECO:0000256" key="8">
    <source>
        <dbReference type="RuleBase" id="RU362110"/>
    </source>
</evidence>
<dbReference type="SUPFAM" id="SSF75005">
    <property type="entry name" value="Arabinanase/levansucrase/invertase"/>
    <property type="match status" value="1"/>
</dbReference>
<organism evidence="12 13">
    <name type="scientific">Paenibacillus germinis</name>
    <dbReference type="NCBI Taxonomy" id="2654979"/>
    <lineage>
        <taxon>Bacteria</taxon>
        <taxon>Bacillati</taxon>
        <taxon>Bacillota</taxon>
        <taxon>Bacilli</taxon>
        <taxon>Bacillales</taxon>
        <taxon>Paenibacillaceae</taxon>
        <taxon>Paenibacillus</taxon>
    </lineage>
</organism>
<dbReference type="Pfam" id="PF08244">
    <property type="entry name" value="Glyco_hydro_32C"/>
    <property type="match status" value="1"/>
</dbReference>
<dbReference type="InterPro" id="IPR006232">
    <property type="entry name" value="Suc6P_hydrolase"/>
</dbReference>